<dbReference type="Pfam" id="PF00535">
    <property type="entry name" value="Glycos_transf_2"/>
    <property type="match status" value="1"/>
</dbReference>
<name>A0A928VSB3_9CYAN</name>
<comment type="caution">
    <text evidence="2">The sequence shown here is derived from an EMBL/GenBank/DDBJ whole genome shotgun (WGS) entry which is preliminary data.</text>
</comment>
<dbReference type="SUPFAM" id="SSF53448">
    <property type="entry name" value="Nucleotide-diphospho-sugar transferases"/>
    <property type="match status" value="1"/>
</dbReference>
<dbReference type="PANTHER" id="PTHR43685">
    <property type="entry name" value="GLYCOSYLTRANSFERASE"/>
    <property type="match status" value="1"/>
</dbReference>
<gene>
    <name evidence="2" type="ORF">IQ266_16260</name>
</gene>
<protein>
    <submittedName>
        <fullName evidence="2">Glycosyltransferase family 2 protein</fullName>
    </submittedName>
</protein>
<proteinExistence type="predicted"/>
<dbReference type="InterPro" id="IPR029044">
    <property type="entry name" value="Nucleotide-diphossugar_trans"/>
</dbReference>
<dbReference type="AlphaFoldDB" id="A0A928VSB3"/>
<feature type="domain" description="Glycosyltransferase 2-like" evidence="1">
    <location>
        <begin position="23"/>
        <end position="185"/>
    </location>
</feature>
<dbReference type="InterPro" id="IPR001173">
    <property type="entry name" value="Glyco_trans_2-like"/>
</dbReference>
<evidence type="ECO:0000313" key="2">
    <source>
        <dbReference type="EMBL" id="MBE9031289.1"/>
    </source>
</evidence>
<evidence type="ECO:0000313" key="3">
    <source>
        <dbReference type="Proteomes" id="UP000625316"/>
    </source>
</evidence>
<sequence>MVVNLVNSSATRTPVTSELPLVSVIVPAYNAEDFIAETLDSVLQQTYGNLEVVVVDDGSDDRTAAIVAAIGDRDDRVRLISQGNAGVAAARNLGIAQSSGSLIAPLDADDLWHCSNLERQVACLLTHGESTGVVYTWSLDIDESNQLTGDFHASKAEGMIYKLLLCHNFLGNASASLIRRSCLEQVQGYSVALRAAGVQGCEDWDLYLRLAARYEFRVVPEFLVGYRKIVTSMSADLSQMAKSHDFMLRSLKPQSQLPAYIYRLSYSSFLMYLARQSDEQRQPRETIAWLRRTLKFDPLTPFLRLSFYWLWLHSLAQMLGARCQRTMGRRSAAIGRDAVTRQARGTTAQPQPEYWRQPPMKPQPQFQATGVALSPTTWRLRLTIVITHLLQRWL</sequence>
<dbReference type="PANTHER" id="PTHR43685:SF2">
    <property type="entry name" value="GLYCOSYLTRANSFERASE 2-LIKE DOMAIN-CONTAINING PROTEIN"/>
    <property type="match status" value="1"/>
</dbReference>
<dbReference type="EMBL" id="JADEXQ010000058">
    <property type="protein sequence ID" value="MBE9031289.1"/>
    <property type="molecule type" value="Genomic_DNA"/>
</dbReference>
<dbReference type="GO" id="GO:0044010">
    <property type="term" value="P:single-species biofilm formation"/>
    <property type="evidence" value="ECO:0007669"/>
    <property type="project" value="TreeGrafter"/>
</dbReference>
<accession>A0A928VSB3</accession>
<dbReference type="InterPro" id="IPR050834">
    <property type="entry name" value="Glycosyltransf_2"/>
</dbReference>
<keyword evidence="3" id="KW-1185">Reference proteome</keyword>
<dbReference type="CDD" id="cd00761">
    <property type="entry name" value="Glyco_tranf_GTA_type"/>
    <property type="match status" value="1"/>
</dbReference>
<dbReference type="Gene3D" id="3.90.550.10">
    <property type="entry name" value="Spore Coat Polysaccharide Biosynthesis Protein SpsA, Chain A"/>
    <property type="match status" value="1"/>
</dbReference>
<reference evidence="2" key="1">
    <citation type="submission" date="2020-10" db="EMBL/GenBank/DDBJ databases">
        <authorList>
            <person name="Castelo-Branco R."/>
            <person name="Eusebio N."/>
            <person name="Adriana R."/>
            <person name="Vieira A."/>
            <person name="Brugerolle De Fraissinette N."/>
            <person name="Rezende De Castro R."/>
            <person name="Schneider M.P."/>
            <person name="Vasconcelos V."/>
            <person name="Leao P.N."/>
        </authorList>
    </citation>
    <scope>NUCLEOTIDE SEQUENCE</scope>
    <source>
        <strain evidence="2">LEGE 11480</strain>
    </source>
</reference>
<evidence type="ECO:0000259" key="1">
    <source>
        <dbReference type="Pfam" id="PF00535"/>
    </source>
</evidence>
<organism evidence="2 3">
    <name type="scientific">Romeriopsis navalis LEGE 11480</name>
    <dbReference type="NCBI Taxonomy" id="2777977"/>
    <lineage>
        <taxon>Bacteria</taxon>
        <taxon>Bacillati</taxon>
        <taxon>Cyanobacteriota</taxon>
        <taxon>Cyanophyceae</taxon>
        <taxon>Leptolyngbyales</taxon>
        <taxon>Leptolyngbyaceae</taxon>
        <taxon>Romeriopsis</taxon>
        <taxon>Romeriopsis navalis</taxon>
    </lineage>
</organism>
<dbReference type="Proteomes" id="UP000625316">
    <property type="component" value="Unassembled WGS sequence"/>
</dbReference>